<reference evidence="5" key="1">
    <citation type="journal article" date="2021" name="PeerJ">
        <title>Extensive microbial diversity within the chicken gut microbiome revealed by metagenomics and culture.</title>
        <authorList>
            <person name="Gilroy R."/>
            <person name="Ravi A."/>
            <person name="Getino M."/>
            <person name="Pursley I."/>
            <person name="Horton D.L."/>
            <person name="Alikhan N.F."/>
            <person name="Baker D."/>
            <person name="Gharbi K."/>
            <person name="Hall N."/>
            <person name="Watson M."/>
            <person name="Adriaenssens E.M."/>
            <person name="Foster-Nyarko E."/>
            <person name="Jarju S."/>
            <person name="Secka A."/>
            <person name="Antonio M."/>
            <person name="Oren A."/>
            <person name="Chaudhuri R.R."/>
            <person name="La Ragione R."/>
            <person name="Hildebrand F."/>
            <person name="Pallen M.J."/>
        </authorList>
    </citation>
    <scope>NUCLEOTIDE SEQUENCE</scope>
    <source>
        <strain evidence="5">F6-686</strain>
    </source>
</reference>
<keyword evidence="5" id="KW-0255">Endonuclease</keyword>
<sequence length="205" mass="23590">MFAEKEYPNLRFKGFTDAWEQCKLKNLGNIRTGNTPSKSHTKYYSSNNGKESIPWVTPTDINSEYTTQTNLYLTSEGQKYARIVPPDTLLMTCIASIGKNTISTDVSGFNQQINAIIPNDKSNIRFLYFISFKISKYMNKIAPAGMMPIINKTEFSKIKVYIPVINEQNKISNLMEKLNYLLTLYENKQQHLTEIKKTLLNTMFI</sequence>
<comment type="caution">
    <text evidence="5">The sequence shown here is derived from an EMBL/GenBank/DDBJ whole genome shotgun (WGS) entry which is preliminary data.</text>
</comment>
<dbReference type="AlphaFoldDB" id="A0A9E2KR62"/>
<keyword evidence="3" id="KW-0238">DNA-binding</keyword>
<comment type="similarity">
    <text evidence="1">Belongs to the type-I restriction system S methylase family.</text>
</comment>
<dbReference type="InterPro" id="IPR000055">
    <property type="entry name" value="Restrct_endonuc_typeI_TRD"/>
</dbReference>
<keyword evidence="5" id="KW-0378">Hydrolase</keyword>
<dbReference type="PANTHER" id="PTHR30408">
    <property type="entry name" value="TYPE-1 RESTRICTION ENZYME ECOKI SPECIFICITY PROTEIN"/>
    <property type="match status" value="1"/>
</dbReference>
<organism evidence="5 6">
    <name type="scientific">Candidatus Lactobacillus pullistercoris</name>
    <dbReference type="NCBI Taxonomy" id="2838636"/>
    <lineage>
        <taxon>Bacteria</taxon>
        <taxon>Bacillati</taxon>
        <taxon>Bacillota</taxon>
        <taxon>Bacilli</taxon>
        <taxon>Lactobacillales</taxon>
        <taxon>Lactobacillaceae</taxon>
        <taxon>Lactobacillus</taxon>
    </lineage>
</organism>
<reference evidence="5" key="2">
    <citation type="submission" date="2021-04" db="EMBL/GenBank/DDBJ databases">
        <authorList>
            <person name="Gilroy R."/>
        </authorList>
    </citation>
    <scope>NUCLEOTIDE SEQUENCE</scope>
    <source>
        <strain evidence="5">F6-686</strain>
    </source>
</reference>
<keyword evidence="2" id="KW-0680">Restriction system</keyword>
<proteinExistence type="inferred from homology"/>
<dbReference type="GO" id="GO:0004519">
    <property type="term" value="F:endonuclease activity"/>
    <property type="evidence" value="ECO:0007669"/>
    <property type="project" value="UniProtKB-KW"/>
</dbReference>
<name>A0A9E2KR62_9LACO</name>
<evidence type="ECO:0000256" key="1">
    <source>
        <dbReference type="ARBA" id="ARBA00010923"/>
    </source>
</evidence>
<evidence type="ECO:0000259" key="4">
    <source>
        <dbReference type="Pfam" id="PF01420"/>
    </source>
</evidence>
<dbReference type="Proteomes" id="UP000823844">
    <property type="component" value="Unassembled WGS sequence"/>
</dbReference>
<evidence type="ECO:0000313" key="5">
    <source>
        <dbReference type="EMBL" id="MBU3827758.1"/>
    </source>
</evidence>
<dbReference type="PANTHER" id="PTHR30408:SF12">
    <property type="entry name" value="TYPE I RESTRICTION ENZYME MJAVIII SPECIFICITY SUBUNIT"/>
    <property type="match status" value="1"/>
</dbReference>
<dbReference type="EC" id="3.1.21.-" evidence="5"/>
<protein>
    <submittedName>
        <fullName evidence="5">Restriction endonuclease subunit S</fullName>
        <ecNumber evidence="5">3.1.21.-</ecNumber>
    </submittedName>
</protein>
<dbReference type="InterPro" id="IPR044946">
    <property type="entry name" value="Restrct_endonuc_typeI_TRD_sf"/>
</dbReference>
<dbReference type="GO" id="GO:0016787">
    <property type="term" value="F:hydrolase activity"/>
    <property type="evidence" value="ECO:0007669"/>
    <property type="project" value="UniProtKB-KW"/>
</dbReference>
<dbReference type="InterPro" id="IPR052021">
    <property type="entry name" value="Type-I_RS_S_subunit"/>
</dbReference>
<evidence type="ECO:0000313" key="6">
    <source>
        <dbReference type="Proteomes" id="UP000823844"/>
    </source>
</evidence>
<dbReference type="GO" id="GO:0009307">
    <property type="term" value="P:DNA restriction-modification system"/>
    <property type="evidence" value="ECO:0007669"/>
    <property type="project" value="UniProtKB-KW"/>
</dbReference>
<keyword evidence="5" id="KW-0540">Nuclease</keyword>
<evidence type="ECO:0000256" key="3">
    <source>
        <dbReference type="ARBA" id="ARBA00023125"/>
    </source>
</evidence>
<dbReference type="Gene3D" id="3.90.220.20">
    <property type="entry name" value="DNA methylase specificity domains"/>
    <property type="match status" value="1"/>
</dbReference>
<evidence type="ECO:0000256" key="2">
    <source>
        <dbReference type="ARBA" id="ARBA00022747"/>
    </source>
</evidence>
<dbReference type="Pfam" id="PF01420">
    <property type="entry name" value="Methylase_S"/>
    <property type="match status" value="1"/>
</dbReference>
<dbReference type="GO" id="GO:0003677">
    <property type="term" value="F:DNA binding"/>
    <property type="evidence" value="ECO:0007669"/>
    <property type="project" value="UniProtKB-KW"/>
</dbReference>
<dbReference type="EMBL" id="JAHLFT010000014">
    <property type="protein sequence ID" value="MBU3827758.1"/>
    <property type="molecule type" value="Genomic_DNA"/>
</dbReference>
<dbReference type="SUPFAM" id="SSF116734">
    <property type="entry name" value="DNA methylase specificity domain"/>
    <property type="match status" value="1"/>
</dbReference>
<accession>A0A9E2KR62</accession>
<gene>
    <name evidence="5" type="ORF">H9806_01050</name>
</gene>
<feature type="domain" description="Type I restriction modification DNA specificity" evidence="4">
    <location>
        <begin position="18"/>
        <end position="193"/>
    </location>
</feature>